<dbReference type="Pfam" id="PF24883">
    <property type="entry name" value="NPHP3_N"/>
    <property type="match status" value="1"/>
</dbReference>
<reference evidence="4" key="1">
    <citation type="submission" date="2023-03" db="EMBL/GenBank/DDBJ databases">
        <title>Massive genome expansion in bonnet fungi (Mycena s.s.) driven by repeated elements and novel gene families across ecological guilds.</title>
        <authorList>
            <consortium name="Lawrence Berkeley National Laboratory"/>
            <person name="Harder C.B."/>
            <person name="Miyauchi S."/>
            <person name="Viragh M."/>
            <person name="Kuo A."/>
            <person name="Thoen E."/>
            <person name="Andreopoulos B."/>
            <person name="Lu D."/>
            <person name="Skrede I."/>
            <person name="Drula E."/>
            <person name="Henrissat B."/>
            <person name="Morin E."/>
            <person name="Kohler A."/>
            <person name="Barry K."/>
            <person name="LaButti K."/>
            <person name="Morin E."/>
            <person name="Salamov A."/>
            <person name="Lipzen A."/>
            <person name="Mereny Z."/>
            <person name="Hegedus B."/>
            <person name="Baldrian P."/>
            <person name="Stursova M."/>
            <person name="Weitz H."/>
            <person name="Taylor A."/>
            <person name="Grigoriev I.V."/>
            <person name="Nagy L.G."/>
            <person name="Martin F."/>
            <person name="Kauserud H."/>
        </authorList>
    </citation>
    <scope>NUCLEOTIDE SEQUENCE</scope>
    <source>
        <strain evidence="4">CBHHK002</strain>
    </source>
</reference>
<feature type="domain" description="GPI inositol-deacylase winged helix" evidence="2">
    <location>
        <begin position="302"/>
        <end position="378"/>
    </location>
</feature>
<feature type="domain" description="Nephrocystin 3-like N-terminal" evidence="3">
    <location>
        <begin position="28"/>
        <end position="189"/>
    </location>
</feature>
<proteinExistence type="predicted"/>
<accession>A0AAD7A8Y0</accession>
<dbReference type="InterPro" id="IPR027417">
    <property type="entry name" value="P-loop_NTPase"/>
</dbReference>
<feature type="non-terminal residue" evidence="4">
    <location>
        <position position="1"/>
    </location>
</feature>
<evidence type="ECO:0008006" key="6">
    <source>
        <dbReference type="Google" id="ProtNLM"/>
    </source>
</evidence>
<dbReference type="PANTHER" id="PTHR10039">
    <property type="entry name" value="AMELOGENIN"/>
    <property type="match status" value="1"/>
</dbReference>
<dbReference type="Proteomes" id="UP001218218">
    <property type="component" value="Unassembled WGS sequence"/>
</dbReference>
<dbReference type="InterPro" id="IPR054471">
    <property type="entry name" value="GPIID_WHD"/>
</dbReference>
<comment type="caution">
    <text evidence="4">The sequence shown here is derived from an EMBL/GenBank/DDBJ whole genome shotgun (WGS) entry which is preliminary data.</text>
</comment>
<keyword evidence="5" id="KW-1185">Reference proteome</keyword>
<sequence length="402" mass="45343">EHKKIIDWLLPINFFLQQADISQLRTKGTGGWLLADPVFKKWESGSGSTLWCPGILGANNYDNPRSMVVDHLSAAFRNNNDIGVACIYLNHKEVNNQTLSRLLAAVWRQLLLNRDISSDAKELYQQHHEKGTAPSLEEVVNVLSSSLQEFSKVFIIVDAIDEYPELQREILLQHLVAIESNVNLMVTSRPHVPVDPSLLSVETLEIEATPEDIHTYFEAQINLPRLRKHVQNQPKLQEDIYSKINTQTVNGMFLLAKLHIESLGTKNTIKAVREALKALPSTLHGSYNIAMQRIKDQSGEDRTTAYLTITWVANAKRPLTVEELQVALAVEPGTQQLDEENFLDIERILAVCAGLVIVDKRSSVMRLVHHTTQEYLDSIQAKEFPDAQTEITRTLLTALAFD</sequence>
<evidence type="ECO:0000313" key="5">
    <source>
        <dbReference type="Proteomes" id="UP001218218"/>
    </source>
</evidence>
<gene>
    <name evidence="4" type="ORF">DFH08DRAFT_671736</name>
</gene>
<dbReference type="AlphaFoldDB" id="A0AAD7A8Y0"/>
<dbReference type="Gene3D" id="3.40.50.300">
    <property type="entry name" value="P-loop containing nucleotide triphosphate hydrolases"/>
    <property type="match status" value="1"/>
</dbReference>
<keyword evidence="1" id="KW-0677">Repeat</keyword>
<name>A0AAD7A8Y0_9AGAR</name>
<evidence type="ECO:0000259" key="2">
    <source>
        <dbReference type="Pfam" id="PF22939"/>
    </source>
</evidence>
<evidence type="ECO:0000256" key="1">
    <source>
        <dbReference type="ARBA" id="ARBA00022737"/>
    </source>
</evidence>
<evidence type="ECO:0000313" key="4">
    <source>
        <dbReference type="EMBL" id="KAJ7351581.1"/>
    </source>
</evidence>
<dbReference type="EMBL" id="JARIHO010000013">
    <property type="protein sequence ID" value="KAJ7351581.1"/>
    <property type="molecule type" value="Genomic_DNA"/>
</dbReference>
<dbReference type="Pfam" id="PF22939">
    <property type="entry name" value="WHD_GPIID"/>
    <property type="match status" value="1"/>
</dbReference>
<evidence type="ECO:0000259" key="3">
    <source>
        <dbReference type="Pfam" id="PF24883"/>
    </source>
</evidence>
<feature type="non-terminal residue" evidence="4">
    <location>
        <position position="402"/>
    </location>
</feature>
<organism evidence="4 5">
    <name type="scientific">Mycena albidolilacea</name>
    <dbReference type="NCBI Taxonomy" id="1033008"/>
    <lineage>
        <taxon>Eukaryota</taxon>
        <taxon>Fungi</taxon>
        <taxon>Dikarya</taxon>
        <taxon>Basidiomycota</taxon>
        <taxon>Agaricomycotina</taxon>
        <taxon>Agaricomycetes</taxon>
        <taxon>Agaricomycetidae</taxon>
        <taxon>Agaricales</taxon>
        <taxon>Marasmiineae</taxon>
        <taxon>Mycenaceae</taxon>
        <taxon>Mycena</taxon>
    </lineage>
</organism>
<dbReference type="InterPro" id="IPR056884">
    <property type="entry name" value="NPHP3-like_N"/>
</dbReference>
<protein>
    <recommendedName>
        <fullName evidence="6">NACHT domain-containing protein</fullName>
    </recommendedName>
</protein>
<dbReference type="PANTHER" id="PTHR10039:SF15">
    <property type="entry name" value="NACHT DOMAIN-CONTAINING PROTEIN"/>
    <property type="match status" value="1"/>
</dbReference>